<keyword evidence="1" id="KW-0812">Transmembrane</keyword>
<accession>A0ABX1MKZ2</accession>
<gene>
    <name evidence="2" type="ORF">GPA26_02590</name>
</gene>
<reference evidence="2 3" key="1">
    <citation type="submission" date="2019-12" db="EMBL/GenBank/DDBJ databases">
        <title>Comparative genomics gives insights into the taxonomy of the Azoarcus-Aromatoleum group and reveals separate origins of nif in the plant-associated Azoarcus and non-plant-associated Aromatoleum sub-groups.</title>
        <authorList>
            <person name="Lafos M."/>
            <person name="Maluk M."/>
            <person name="Batista M."/>
            <person name="Junghare M."/>
            <person name="Carmona M."/>
            <person name="Faoro H."/>
            <person name="Cruz L.M."/>
            <person name="Battistoni F."/>
            <person name="De Souza E."/>
            <person name="Pedrosa F."/>
            <person name="Chen W.-M."/>
            <person name="Poole P.S."/>
            <person name="Dixon R.A."/>
            <person name="James E.K."/>
        </authorList>
    </citation>
    <scope>NUCLEOTIDE SEQUENCE [LARGE SCALE GENOMIC DNA]</scope>
    <source>
        <strain evidence="2 3">ToN1</strain>
    </source>
</reference>
<protein>
    <recommendedName>
        <fullName evidence="4">VanZ-like domain-containing protein</fullName>
    </recommendedName>
</protein>
<feature type="transmembrane region" description="Helical" evidence="1">
    <location>
        <begin position="86"/>
        <end position="103"/>
    </location>
</feature>
<keyword evidence="3" id="KW-1185">Reference proteome</keyword>
<feature type="transmembrane region" description="Helical" evidence="1">
    <location>
        <begin position="12"/>
        <end position="35"/>
    </location>
</feature>
<keyword evidence="1" id="KW-1133">Transmembrane helix</keyword>
<evidence type="ECO:0008006" key="4">
    <source>
        <dbReference type="Google" id="ProtNLM"/>
    </source>
</evidence>
<evidence type="ECO:0000313" key="2">
    <source>
        <dbReference type="EMBL" id="NMF87361.1"/>
    </source>
</evidence>
<proteinExistence type="predicted"/>
<organism evidence="2 3">
    <name type="scientific">Aromatoleum petrolei</name>
    <dbReference type="NCBI Taxonomy" id="76116"/>
    <lineage>
        <taxon>Bacteria</taxon>
        <taxon>Pseudomonadati</taxon>
        <taxon>Pseudomonadota</taxon>
        <taxon>Betaproteobacteria</taxon>
        <taxon>Rhodocyclales</taxon>
        <taxon>Rhodocyclaceae</taxon>
        <taxon>Aromatoleum</taxon>
    </lineage>
</organism>
<name>A0ABX1MKZ2_9RHOO</name>
<dbReference type="Proteomes" id="UP000652074">
    <property type="component" value="Unassembled WGS sequence"/>
</dbReference>
<dbReference type="EMBL" id="WTVR01000004">
    <property type="protein sequence ID" value="NMF87361.1"/>
    <property type="molecule type" value="Genomic_DNA"/>
</dbReference>
<dbReference type="RefSeq" id="WP_169204811.1">
    <property type="nucleotide sequence ID" value="NZ_CP059560.1"/>
</dbReference>
<comment type="caution">
    <text evidence="2">The sequence shown here is derived from an EMBL/GenBank/DDBJ whole genome shotgun (WGS) entry which is preliminary data.</text>
</comment>
<keyword evidence="1" id="KW-0472">Membrane</keyword>
<feature type="transmembrane region" description="Helical" evidence="1">
    <location>
        <begin position="62"/>
        <end position="79"/>
    </location>
</feature>
<sequence length="108" mass="11812">MGRNREAGGFHRALPALAVNSYVLLIAYGSLFPFADWRQGLVQPFAFLASGFPREVSASDPFVNIVVYIPFGGLFWLWPGRAFPRVVAPILAVLLGAMVSIAMESTLR</sequence>
<evidence type="ECO:0000313" key="3">
    <source>
        <dbReference type="Proteomes" id="UP000652074"/>
    </source>
</evidence>
<evidence type="ECO:0000256" key="1">
    <source>
        <dbReference type="SAM" id="Phobius"/>
    </source>
</evidence>